<feature type="domain" description="Suppressor of forked" evidence="5">
    <location>
        <begin position="91"/>
        <end position="362"/>
    </location>
</feature>
<dbReference type="Gene3D" id="1.25.40.1040">
    <property type="match status" value="1"/>
</dbReference>
<feature type="compositionally biased region" description="Basic residues" evidence="4">
    <location>
        <begin position="33"/>
        <end position="46"/>
    </location>
</feature>
<dbReference type="GO" id="GO:0005634">
    <property type="term" value="C:nucleus"/>
    <property type="evidence" value="ECO:0007669"/>
    <property type="project" value="UniProtKB-SubCell"/>
</dbReference>
<dbReference type="InterPro" id="IPR003107">
    <property type="entry name" value="HAT"/>
</dbReference>
<evidence type="ECO:0000313" key="6">
    <source>
        <dbReference type="EMBL" id="CAD9661707.1"/>
    </source>
</evidence>
<dbReference type="InterPro" id="IPR045243">
    <property type="entry name" value="Rna14-like"/>
</dbReference>
<dbReference type="PANTHER" id="PTHR19980">
    <property type="entry name" value="RNA CLEAVAGE STIMULATION FACTOR"/>
    <property type="match status" value="1"/>
</dbReference>
<evidence type="ECO:0000256" key="4">
    <source>
        <dbReference type="SAM" id="MobiDB-lite"/>
    </source>
</evidence>
<dbReference type="GO" id="GO:0003729">
    <property type="term" value="F:mRNA binding"/>
    <property type="evidence" value="ECO:0007669"/>
    <property type="project" value="TreeGrafter"/>
</dbReference>
<evidence type="ECO:0000259" key="5">
    <source>
        <dbReference type="Pfam" id="PF05843"/>
    </source>
</evidence>
<gene>
    <name evidence="6" type="ORF">QSP1433_LOCUS75</name>
</gene>
<keyword evidence="3" id="KW-0539">Nucleus</keyword>
<protein>
    <recommendedName>
        <fullName evidence="5">Suppressor of forked domain-containing protein</fullName>
    </recommendedName>
</protein>
<dbReference type="Pfam" id="PF05843">
    <property type="entry name" value="Suf"/>
    <property type="match status" value="1"/>
</dbReference>
<comment type="subcellular location">
    <subcellularLocation>
        <location evidence="1">Nucleus</location>
    </subcellularLocation>
</comment>
<reference evidence="6" key="1">
    <citation type="submission" date="2021-01" db="EMBL/GenBank/DDBJ databases">
        <authorList>
            <person name="Corre E."/>
            <person name="Pelletier E."/>
            <person name="Niang G."/>
            <person name="Scheremetjew M."/>
            <person name="Finn R."/>
            <person name="Kale V."/>
            <person name="Holt S."/>
            <person name="Cochrane G."/>
            <person name="Meng A."/>
            <person name="Brown T."/>
            <person name="Cohen L."/>
        </authorList>
    </citation>
    <scope>NUCLEOTIDE SEQUENCE</scope>
    <source>
        <strain evidence="6">NY070348D</strain>
    </source>
</reference>
<organism evidence="6">
    <name type="scientific">Mucochytrium quahogii</name>
    <dbReference type="NCBI Taxonomy" id="96639"/>
    <lineage>
        <taxon>Eukaryota</taxon>
        <taxon>Sar</taxon>
        <taxon>Stramenopiles</taxon>
        <taxon>Bigyra</taxon>
        <taxon>Labyrinthulomycetes</taxon>
        <taxon>Thraustochytrida</taxon>
        <taxon>Thraustochytriidae</taxon>
        <taxon>Mucochytrium</taxon>
    </lineage>
</organism>
<dbReference type="PANTHER" id="PTHR19980:SF0">
    <property type="entry name" value="CLEAVAGE STIMULATION FACTOR SUBUNIT 3"/>
    <property type="match status" value="1"/>
</dbReference>
<sequence length="369" mass="41942">MPRGTRASKRKADELNGEDEPQVPAAKVQAVKKGTRASKVKSPKAKAVKEEAKTVPEQDNVAAAGVDCENGQPGASDRVPGLDDSNDVKNQVVANAEVKGDDMKEWKKIARNLKAEPIDSARAGYERLLRRFPFADHYWVQYADAEFTSKNYDRVEAILKRGLLSLLSVDFWLFYLKYLKEKLLGENSKASRDRGLEKDARKKVEEGYEYALKSIGYAFDAGLIWKDYIAFIRTAVCDSQYDVGNKALAIKGAFSRAIKTPVRNLEELYKGLEATGVVAPEVQQEYMKAKTLYDERLKRLNEVKIDYLPEPCANSEADASRLMKWRAVIDYEKKNPERVTEAELKQRVRYVYRRALSSLYFFSRNVVRI</sequence>
<keyword evidence="2" id="KW-0677">Repeat</keyword>
<feature type="compositionally biased region" description="Basic and acidic residues" evidence="4">
    <location>
        <begin position="47"/>
        <end position="56"/>
    </location>
</feature>
<evidence type="ECO:0000256" key="2">
    <source>
        <dbReference type="ARBA" id="ARBA00022737"/>
    </source>
</evidence>
<proteinExistence type="predicted"/>
<dbReference type="GO" id="GO:0031124">
    <property type="term" value="P:mRNA 3'-end processing"/>
    <property type="evidence" value="ECO:0007669"/>
    <property type="project" value="InterPro"/>
</dbReference>
<name>A0A7S2R671_9STRA</name>
<dbReference type="AlphaFoldDB" id="A0A7S2R671"/>
<dbReference type="InterPro" id="IPR008847">
    <property type="entry name" value="Suf"/>
</dbReference>
<evidence type="ECO:0000256" key="1">
    <source>
        <dbReference type="ARBA" id="ARBA00004123"/>
    </source>
</evidence>
<evidence type="ECO:0000256" key="3">
    <source>
        <dbReference type="ARBA" id="ARBA00023242"/>
    </source>
</evidence>
<dbReference type="EMBL" id="HBHK01000141">
    <property type="protein sequence ID" value="CAD9661707.1"/>
    <property type="molecule type" value="Transcribed_RNA"/>
</dbReference>
<dbReference type="SUPFAM" id="SSF48452">
    <property type="entry name" value="TPR-like"/>
    <property type="match status" value="1"/>
</dbReference>
<dbReference type="SMART" id="SM00386">
    <property type="entry name" value="HAT"/>
    <property type="match status" value="3"/>
</dbReference>
<feature type="region of interest" description="Disordered" evidence="4">
    <location>
        <begin position="1"/>
        <end position="86"/>
    </location>
</feature>
<accession>A0A7S2R671</accession>
<dbReference type="InterPro" id="IPR011990">
    <property type="entry name" value="TPR-like_helical_dom_sf"/>
</dbReference>